<sequence length="763" mass="82337">MAGSRNNSESASNPDSPDATYFNDLNQQPQSKDRTNDTRVGEAGEQASKAKRIACILCRKRKLRCDGAKPACATCQRLAHDCSYDEVRRKSGPKRGYVKALEARLAQVETLLKTTKESSPDGSGPGQDAIDIDGVSSDRGMNVEGANDPFSNSSMPSAPATFPNLQGGDALPWELIQLGLNEPLPSEEVINELLDGAALDVKQCISPPRDWTEREERRRTFWMCFAEDRYASIGTGWPFQIDERDIMTHLPVDNEAYEQSKPMPSMSLTQALDPEGARNLSPLGGVVLLACLFGRNLTHLHRPQAEDNDHDLNGEFWKRHTSMDGILLNTSLALPDQLRLPLGVNNASTVFLNLCLHTSTICLHQAAIYKAEKNQLPSKVSAESKIRCITAAGEIASIMRMISHQDLSVINPFSTFCLYVAARVFVQYLKSRPNDHLVKASLQFLLSAMHAMRKKNPLTESFIVQLEVDLEGAGMRDARLSRAAQMATANHPAIGAAKRGPCPMSHMNEPATFGNNGLAAHTSPNQPSPDGSGQRSFPSGYAYGMPAAEEHPPFNFQTPGGHTFDVPSRGKTPATIPEPTPLILVDEMDMSADVQNDSPLSTSNSNPNSNSQHNTSSQTSVNGFTPPSYTLQPEEYQAAQNSAYNPFPTKSIDASTAFFDLASGGTDINNAFNDFDFPSFTTSGQFDATAGDQSFSLPPDWGIGGGGIPTPAAGMRPGPGPGPGSGFAPGATGDTMGMTDADWAQMLEIYGSWEPPSTRPGIL</sequence>
<reference evidence="1" key="1">
    <citation type="submission" date="2024-02" db="EMBL/GenBank/DDBJ databases">
        <title>Metagenome Assembled Genome of Zalaria obscura JY119.</title>
        <authorList>
            <person name="Vighnesh L."/>
            <person name="Jagadeeshwari U."/>
            <person name="Venkata Ramana C."/>
            <person name="Sasikala C."/>
        </authorList>
    </citation>
    <scope>NUCLEOTIDE SEQUENCE</scope>
    <source>
        <strain evidence="1">JY119</strain>
    </source>
</reference>
<evidence type="ECO:0000313" key="2">
    <source>
        <dbReference type="Proteomes" id="UP001320706"/>
    </source>
</evidence>
<gene>
    <name evidence="1" type="ORF">M8818_006678</name>
</gene>
<dbReference type="EMBL" id="JAMKPW020000041">
    <property type="protein sequence ID" value="KAK8196513.1"/>
    <property type="molecule type" value="Genomic_DNA"/>
</dbReference>
<accession>A0ACC3S5A0</accession>
<evidence type="ECO:0000313" key="1">
    <source>
        <dbReference type="EMBL" id="KAK8196513.1"/>
    </source>
</evidence>
<proteinExistence type="predicted"/>
<dbReference type="Proteomes" id="UP001320706">
    <property type="component" value="Unassembled WGS sequence"/>
</dbReference>
<organism evidence="1 2">
    <name type="scientific">Zalaria obscura</name>
    <dbReference type="NCBI Taxonomy" id="2024903"/>
    <lineage>
        <taxon>Eukaryota</taxon>
        <taxon>Fungi</taxon>
        <taxon>Dikarya</taxon>
        <taxon>Ascomycota</taxon>
        <taxon>Pezizomycotina</taxon>
        <taxon>Dothideomycetes</taxon>
        <taxon>Dothideomycetidae</taxon>
        <taxon>Dothideales</taxon>
        <taxon>Zalariaceae</taxon>
        <taxon>Zalaria</taxon>
    </lineage>
</organism>
<protein>
    <submittedName>
        <fullName evidence="1">Uncharacterized protein</fullName>
    </submittedName>
</protein>
<keyword evidence="2" id="KW-1185">Reference proteome</keyword>
<name>A0ACC3S5A0_9PEZI</name>
<comment type="caution">
    <text evidence="1">The sequence shown here is derived from an EMBL/GenBank/DDBJ whole genome shotgun (WGS) entry which is preliminary data.</text>
</comment>